<protein>
    <recommendedName>
        <fullName evidence="6 8">Small ribosomal subunit protein uS8</fullName>
    </recommendedName>
</protein>
<dbReference type="EMBL" id="AHPL01000010">
    <property type="protein sequence ID" value="KEC54535.1"/>
    <property type="molecule type" value="Genomic_DNA"/>
</dbReference>
<evidence type="ECO:0000313" key="11">
    <source>
        <dbReference type="Proteomes" id="UP000027015"/>
    </source>
</evidence>
<comment type="function">
    <text evidence="8">One of the primary rRNA binding proteins, it binds directly to 16S rRNA central domain where it helps coordinate assembly of the platform of the 30S subunit.</text>
</comment>
<dbReference type="InterPro" id="IPR035987">
    <property type="entry name" value="Ribosomal_uS8_sf"/>
</dbReference>
<name>A0A067W3U7_9HYPH</name>
<comment type="similarity">
    <text evidence="1 8 9">Belongs to the universal ribosomal protein uS8 family.</text>
</comment>
<evidence type="ECO:0000256" key="5">
    <source>
        <dbReference type="ARBA" id="ARBA00023274"/>
    </source>
</evidence>
<evidence type="ECO:0000256" key="1">
    <source>
        <dbReference type="ARBA" id="ARBA00006471"/>
    </source>
</evidence>
<dbReference type="STRING" id="1134510.O9A_01149"/>
<sequence>MSMSDPLGDMLTRIRNALGRKKGKVVTPASKLRARVLDVLRSEGYIRGYNQVDLGDGKSEIEIELKYLEGLSAIREISRVSKPGRRVYVSAKSIPHVANGLGISILSTPKGVMADHEAREQNVGGELLCRVF</sequence>
<proteinExistence type="inferred from homology"/>
<dbReference type="PATRIC" id="fig|1134510.3.peg.1291"/>
<dbReference type="FunFam" id="3.30.1490.10:FF:000001">
    <property type="entry name" value="30S ribosomal protein S8"/>
    <property type="match status" value="1"/>
</dbReference>
<dbReference type="GO" id="GO:0005840">
    <property type="term" value="C:ribosome"/>
    <property type="evidence" value="ECO:0007669"/>
    <property type="project" value="UniProtKB-KW"/>
</dbReference>
<evidence type="ECO:0000313" key="10">
    <source>
        <dbReference type="EMBL" id="KEC54535.1"/>
    </source>
</evidence>
<dbReference type="eggNOG" id="COG0096">
    <property type="taxonomic scope" value="Bacteria"/>
</dbReference>
<accession>A0A067W3U7</accession>
<dbReference type="GO" id="GO:0005737">
    <property type="term" value="C:cytoplasm"/>
    <property type="evidence" value="ECO:0007669"/>
    <property type="project" value="UniProtKB-ARBA"/>
</dbReference>
<comment type="caution">
    <text evidence="10">The sequence shown here is derived from an EMBL/GenBank/DDBJ whole genome shotgun (WGS) entry which is preliminary data.</text>
</comment>
<dbReference type="NCBIfam" id="NF001109">
    <property type="entry name" value="PRK00136.1"/>
    <property type="match status" value="1"/>
</dbReference>
<dbReference type="GO" id="GO:0019843">
    <property type="term" value="F:rRNA binding"/>
    <property type="evidence" value="ECO:0007669"/>
    <property type="project" value="UniProtKB-UniRule"/>
</dbReference>
<keyword evidence="11" id="KW-1185">Reference proteome</keyword>
<dbReference type="PROSITE" id="PS00053">
    <property type="entry name" value="RIBOSOMAL_S8"/>
    <property type="match status" value="1"/>
</dbReference>
<dbReference type="OrthoDB" id="9802617at2"/>
<dbReference type="AlphaFoldDB" id="A0A067W3U7"/>
<dbReference type="RefSeq" id="WP_034459567.1">
    <property type="nucleotide sequence ID" value="NZ_CADEAH010000013.1"/>
</dbReference>
<evidence type="ECO:0000256" key="8">
    <source>
        <dbReference type="HAMAP-Rule" id="MF_01302"/>
    </source>
</evidence>
<keyword evidence="3 8" id="KW-0694">RNA-binding</keyword>
<dbReference type="InterPro" id="IPR000630">
    <property type="entry name" value="Ribosomal_uS8"/>
</dbReference>
<organism evidence="10 11">
    <name type="scientific">Bartonella koehlerae C-29</name>
    <dbReference type="NCBI Taxonomy" id="1134510"/>
    <lineage>
        <taxon>Bacteria</taxon>
        <taxon>Pseudomonadati</taxon>
        <taxon>Pseudomonadota</taxon>
        <taxon>Alphaproteobacteria</taxon>
        <taxon>Hyphomicrobiales</taxon>
        <taxon>Bartonellaceae</taxon>
        <taxon>Bartonella</taxon>
    </lineage>
</organism>
<dbReference type="Gene3D" id="3.30.1370.30">
    <property type="match status" value="1"/>
</dbReference>
<gene>
    <name evidence="8" type="primary">rpsH</name>
    <name evidence="10" type="ORF">O9A_01149</name>
</gene>
<keyword evidence="5 8" id="KW-0687">Ribonucleoprotein</keyword>
<dbReference type="Pfam" id="PF00410">
    <property type="entry name" value="Ribosomal_S8"/>
    <property type="match status" value="1"/>
</dbReference>
<keyword evidence="4 8" id="KW-0689">Ribosomal protein</keyword>
<dbReference type="GO" id="GO:1990904">
    <property type="term" value="C:ribonucleoprotein complex"/>
    <property type="evidence" value="ECO:0007669"/>
    <property type="project" value="UniProtKB-KW"/>
</dbReference>
<dbReference type="InterPro" id="IPR047863">
    <property type="entry name" value="Ribosomal_uS8_CS"/>
</dbReference>
<dbReference type="Proteomes" id="UP000027015">
    <property type="component" value="Unassembled WGS sequence"/>
</dbReference>
<evidence type="ECO:0000256" key="7">
    <source>
        <dbReference type="ARBA" id="ARBA00046740"/>
    </source>
</evidence>
<dbReference type="Gene3D" id="3.30.1490.10">
    <property type="match status" value="1"/>
</dbReference>
<evidence type="ECO:0000256" key="4">
    <source>
        <dbReference type="ARBA" id="ARBA00022980"/>
    </source>
</evidence>
<comment type="subunit">
    <text evidence="7 8">Part of the 30S ribosomal subunit. Contacts proteins S5 and S12.</text>
</comment>
<dbReference type="FunFam" id="3.30.1370.30:FF:000002">
    <property type="entry name" value="30S ribosomal protein S8"/>
    <property type="match status" value="1"/>
</dbReference>
<dbReference type="SUPFAM" id="SSF56047">
    <property type="entry name" value="Ribosomal protein S8"/>
    <property type="match status" value="1"/>
</dbReference>
<dbReference type="GO" id="GO:0003735">
    <property type="term" value="F:structural constituent of ribosome"/>
    <property type="evidence" value="ECO:0007669"/>
    <property type="project" value="InterPro"/>
</dbReference>
<evidence type="ECO:0000256" key="2">
    <source>
        <dbReference type="ARBA" id="ARBA00022730"/>
    </source>
</evidence>
<evidence type="ECO:0000256" key="9">
    <source>
        <dbReference type="RuleBase" id="RU003660"/>
    </source>
</evidence>
<evidence type="ECO:0000256" key="6">
    <source>
        <dbReference type="ARBA" id="ARBA00035258"/>
    </source>
</evidence>
<keyword evidence="2 8" id="KW-0699">rRNA-binding</keyword>
<dbReference type="GO" id="GO:0006412">
    <property type="term" value="P:translation"/>
    <property type="evidence" value="ECO:0007669"/>
    <property type="project" value="UniProtKB-UniRule"/>
</dbReference>
<dbReference type="HOGENOM" id="CLU_098428_0_0_5"/>
<dbReference type="HAMAP" id="MF_01302_B">
    <property type="entry name" value="Ribosomal_uS8_B"/>
    <property type="match status" value="1"/>
</dbReference>
<reference evidence="10 11" key="1">
    <citation type="submission" date="2012-04" db="EMBL/GenBank/DDBJ databases">
        <title>The Genome Sequence of Bartonella koehlerae C-29.</title>
        <authorList>
            <consortium name="The Broad Institute Genome Sequencing Platform"/>
            <consortium name="The Broad Institute Genome Sequencing Center for Infectious Disease"/>
            <person name="Feldgarden M."/>
            <person name="Kirby J."/>
            <person name="Kosoy M."/>
            <person name="Birtles R."/>
            <person name="Probert W.S."/>
            <person name="Chiaraviglio L."/>
            <person name="Walker B."/>
            <person name="Young S.K."/>
            <person name="Zeng Q."/>
            <person name="Gargeya S."/>
            <person name="Fitzgerald M."/>
            <person name="Haas B."/>
            <person name="Abouelleil A."/>
            <person name="Alvarado L."/>
            <person name="Arachchi H.M."/>
            <person name="Berlin A.M."/>
            <person name="Chapman S.B."/>
            <person name="Goldberg J."/>
            <person name="Griggs A."/>
            <person name="Gujja S."/>
            <person name="Hansen M."/>
            <person name="Howarth C."/>
            <person name="Imamovic A."/>
            <person name="Larimer J."/>
            <person name="McCowen C."/>
            <person name="Montmayeur A."/>
            <person name="Murphy C."/>
            <person name="Neiman D."/>
            <person name="Pearson M."/>
            <person name="Priest M."/>
            <person name="Roberts A."/>
            <person name="Saif S."/>
            <person name="Shea T."/>
            <person name="Sisk P."/>
            <person name="Sykes S."/>
            <person name="Wortman J."/>
            <person name="Nusbaum C."/>
            <person name="Birren B."/>
        </authorList>
    </citation>
    <scope>NUCLEOTIDE SEQUENCE [LARGE SCALE GENOMIC DNA]</scope>
    <source>
        <strain evidence="10 11">C-29</strain>
    </source>
</reference>
<dbReference type="PANTHER" id="PTHR11758">
    <property type="entry name" value="40S RIBOSOMAL PROTEIN S15A"/>
    <property type="match status" value="1"/>
</dbReference>
<evidence type="ECO:0000256" key="3">
    <source>
        <dbReference type="ARBA" id="ARBA00022884"/>
    </source>
</evidence>